<dbReference type="Proteomes" id="UP000575898">
    <property type="component" value="Unassembled WGS sequence"/>
</dbReference>
<keyword evidence="2" id="KW-0812">Transmembrane</keyword>
<sequence>MPRSHHPGLATHPGPPQPVPYRDGDAAVTYGRQTVSGPHCSSGGEVRHVYPDAMELGGLRRSGAGFGILGCIISTIPVFSSFFLIVTIFEQFARLERVNGVYAAALLFFLAAIGVFTCAAIVFGRLDLFSYRDEPILFNRASRKLHIFRRRFKWTRPFSRWPVVIDSYDWDCVRGEVKGGAVLMGTVPTTRFQLYLAIADRPGSDTIIDRVPVGGPSLGKDHFQPLWEHIRQYMEADGPPLQAGDSLSRHTQFSHRMAWAAGFFFLDPDYKNQVPSRLGRAIGITTNLLIAPFAMIPGLLAWLSGLSGRDPWWPDDVLAAAGGPPLSEPAALALRPAAPTAGQVG</sequence>
<keyword evidence="2" id="KW-0472">Membrane</keyword>
<dbReference type="InterPro" id="IPR046554">
    <property type="entry name" value="DUF6708"/>
</dbReference>
<dbReference type="EMBL" id="JACHHY010000008">
    <property type="protein sequence ID" value="MBB5018260.1"/>
    <property type="molecule type" value="Genomic_DNA"/>
</dbReference>
<evidence type="ECO:0000256" key="2">
    <source>
        <dbReference type="SAM" id="Phobius"/>
    </source>
</evidence>
<dbReference type="RefSeq" id="WP_184037276.1">
    <property type="nucleotide sequence ID" value="NZ_JACHHY010000008.1"/>
</dbReference>
<feature type="transmembrane region" description="Helical" evidence="2">
    <location>
        <begin position="101"/>
        <end position="123"/>
    </location>
</feature>
<keyword evidence="2" id="KW-1133">Transmembrane helix</keyword>
<accession>A0A840MIM5</accession>
<gene>
    <name evidence="4" type="ORF">HNQ59_001548</name>
</gene>
<evidence type="ECO:0000256" key="1">
    <source>
        <dbReference type="SAM" id="MobiDB-lite"/>
    </source>
</evidence>
<feature type="transmembrane region" description="Helical" evidence="2">
    <location>
        <begin position="64"/>
        <end position="89"/>
    </location>
</feature>
<dbReference type="AlphaFoldDB" id="A0A840MIM5"/>
<comment type="caution">
    <text evidence="4">The sequence shown here is derived from an EMBL/GenBank/DDBJ whole genome shotgun (WGS) entry which is preliminary data.</text>
</comment>
<evidence type="ECO:0000259" key="3">
    <source>
        <dbReference type="Pfam" id="PF20455"/>
    </source>
</evidence>
<dbReference type="Pfam" id="PF20455">
    <property type="entry name" value="DUF6708"/>
    <property type="match status" value="1"/>
</dbReference>
<feature type="domain" description="DUF6708" evidence="3">
    <location>
        <begin position="115"/>
        <end position="317"/>
    </location>
</feature>
<feature type="region of interest" description="Disordered" evidence="1">
    <location>
        <begin position="1"/>
        <end position="23"/>
    </location>
</feature>
<proteinExistence type="predicted"/>
<keyword evidence="5" id="KW-1185">Reference proteome</keyword>
<feature type="transmembrane region" description="Helical" evidence="2">
    <location>
        <begin position="281"/>
        <end position="303"/>
    </location>
</feature>
<evidence type="ECO:0000313" key="5">
    <source>
        <dbReference type="Proteomes" id="UP000575898"/>
    </source>
</evidence>
<reference evidence="4 5" key="1">
    <citation type="submission" date="2020-08" db="EMBL/GenBank/DDBJ databases">
        <title>Genomic Encyclopedia of Type Strains, Phase IV (KMG-IV): sequencing the most valuable type-strain genomes for metagenomic binning, comparative biology and taxonomic classification.</title>
        <authorList>
            <person name="Goeker M."/>
        </authorList>
    </citation>
    <scope>NUCLEOTIDE SEQUENCE [LARGE SCALE GENOMIC DNA]</scope>
    <source>
        <strain evidence="4 5">DSM 27165</strain>
    </source>
</reference>
<evidence type="ECO:0000313" key="4">
    <source>
        <dbReference type="EMBL" id="MBB5018260.1"/>
    </source>
</evidence>
<organism evidence="4 5">
    <name type="scientific">Chitinivorax tropicus</name>
    <dbReference type="NCBI Taxonomy" id="714531"/>
    <lineage>
        <taxon>Bacteria</taxon>
        <taxon>Pseudomonadati</taxon>
        <taxon>Pseudomonadota</taxon>
        <taxon>Betaproteobacteria</taxon>
        <taxon>Chitinivorax</taxon>
    </lineage>
</organism>
<name>A0A840MIM5_9PROT</name>
<protein>
    <recommendedName>
        <fullName evidence="3">DUF6708 domain-containing protein</fullName>
    </recommendedName>
</protein>